<evidence type="ECO:0000313" key="10">
    <source>
        <dbReference type="Proteomes" id="UP000008514"/>
    </source>
</evidence>
<dbReference type="InterPro" id="IPR026444">
    <property type="entry name" value="Secre_tail"/>
</dbReference>
<name>K4IDT5_PSYTT</name>
<protein>
    <submittedName>
        <fullName evidence="9">Secreted subtilisin-like protease, S8 peptidase family</fullName>
    </submittedName>
</protein>
<dbReference type="STRING" id="313595.P700755_001026"/>
<dbReference type="Gene3D" id="2.60.120.380">
    <property type="match status" value="1"/>
</dbReference>
<evidence type="ECO:0000256" key="1">
    <source>
        <dbReference type="ARBA" id="ARBA00022670"/>
    </source>
</evidence>
<keyword evidence="4" id="KW-0720">Serine protease</keyword>
<evidence type="ECO:0000256" key="5">
    <source>
        <dbReference type="PROSITE-ProRule" id="PRU01240"/>
    </source>
</evidence>
<feature type="chain" id="PRO_5003877636" evidence="6">
    <location>
        <begin position="19"/>
        <end position="612"/>
    </location>
</feature>
<dbReference type="PROSITE" id="PS51892">
    <property type="entry name" value="SUBTILASE"/>
    <property type="match status" value="1"/>
</dbReference>
<dbReference type="GO" id="GO:0006508">
    <property type="term" value="P:proteolysis"/>
    <property type="evidence" value="ECO:0007669"/>
    <property type="project" value="UniProtKB-KW"/>
</dbReference>
<evidence type="ECO:0000256" key="4">
    <source>
        <dbReference type="ARBA" id="ARBA00022825"/>
    </source>
</evidence>
<dbReference type="PRINTS" id="PR00723">
    <property type="entry name" value="SUBTILISIN"/>
</dbReference>
<dbReference type="PROSITE" id="PS00138">
    <property type="entry name" value="SUBTILASE_SER"/>
    <property type="match status" value="1"/>
</dbReference>
<dbReference type="PANTHER" id="PTHR43399">
    <property type="entry name" value="SUBTILISIN-RELATED"/>
    <property type="match status" value="1"/>
</dbReference>
<sequence>MKSIFTLLFLYISISATAQMSPQEFLEENKKIQQEKQNRITSYLEIHPNTILKNENSLLWDVIDNHPIYIENFNAKAAEATRTTFLAPDGGLGLNLMGRGLNIGIWEVSGIPQLDHPEFVDRVVQVDDEDEVSFHATHVAGTLIASGLDEEAKGMAPLARLSSFGASNDVAEAFNASTQNGMIISNHSYGVPVRNADGVEWLMGAYSSSSRLWDAISNSATFYLSVFAAGNDGNDEYEGGLQEGYDKLTGSTTSKNVLVVANARLVSLDDETGEMTNAFMNSSSSQGPTDDGRIKPDITGLGTSIKSTAPGNGYGTATGTSMSSPNVAGSASLLQELYTNLNGTFMLSSSLKGLISITADDAGPLGPDPVFGWGVMNSKRAAEAIINDQGSDFIREKTLAQNEIHTLRFENTSGLIMKVAIAWNDPAGIALNSVFNDRAPDLVNDLDLRVTNSTDSEEVYEPWLLNMADLGGPALIGDNSVDNIEIIEIDQQGIFDIKISHKNELSQEEQVYSLIVLNGKEQTLSNTNFGLNSITFWPNPVNNNLNITAKDFGFSNGVSVSIYDMIGREILKVSDFGDPNALSVDVSSLSNGVYIVNLTDGQQTINRRIIKE</sequence>
<evidence type="ECO:0000313" key="9">
    <source>
        <dbReference type="EMBL" id="AFU67998.1"/>
    </source>
</evidence>
<dbReference type="SUPFAM" id="SSF52743">
    <property type="entry name" value="Subtilisin-like"/>
    <property type="match status" value="1"/>
</dbReference>
<dbReference type="eggNOG" id="COG1404">
    <property type="taxonomic scope" value="Bacteria"/>
</dbReference>
<keyword evidence="3" id="KW-0378">Hydrolase</keyword>
<comment type="caution">
    <text evidence="5">Lacks conserved residue(s) required for the propagation of feature annotation.</text>
</comment>
<dbReference type="InterPro" id="IPR023828">
    <property type="entry name" value="Peptidase_S8_Ser-AS"/>
</dbReference>
<feature type="domain" description="Secretion system C-terminal sorting" evidence="8">
    <location>
        <begin position="537"/>
        <end position="610"/>
    </location>
</feature>
<keyword evidence="2 6" id="KW-0732">Signal</keyword>
<evidence type="ECO:0000256" key="6">
    <source>
        <dbReference type="SAM" id="SignalP"/>
    </source>
</evidence>
<evidence type="ECO:0000259" key="7">
    <source>
        <dbReference type="Pfam" id="PF00082"/>
    </source>
</evidence>
<evidence type="ECO:0000259" key="8">
    <source>
        <dbReference type="Pfam" id="PF18962"/>
    </source>
</evidence>
<dbReference type="AlphaFoldDB" id="K4IDT5"/>
<feature type="domain" description="Peptidase S8/S53" evidence="7">
    <location>
        <begin position="127"/>
        <end position="374"/>
    </location>
</feature>
<evidence type="ECO:0000256" key="2">
    <source>
        <dbReference type="ARBA" id="ARBA00022729"/>
    </source>
</evidence>
<dbReference type="HOGENOM" id="CLU_012611_0_0_10"/>
<dbReference type="GO" id="GO:0004252">
    <property type="term" value="F:serine-type endopeptidase activity"/>
    <property type="evidence" value="ECO:0007669"/>
    <property type="project" value="InterPro"/>
</dbReference>
<reference evidence="9" key="2">
    <citation type="submission" date="2012-09" db="EMBL/GenBank/DDBJ databases">
        <title>The complete sequence of Psychroflexus torquis an extreme psychrophile from sea-ice that is stimulated by light.</title>
        <authorList>
            <person name="Feng S."/>
            <person name="Powell S.M."/>
            <person name="Bowman J.P."/>
        </authorList>
    </citation>
    <scope>NUCLEOTIDE SEQUENCE [LARGE SCALE GENOMIC DNA]</scope>
    <source>
        <strain evidence="9">ATCC 700755</strain>
    </source>
</reference>
<organism evidence="9 10">
    <name type="scientific">Psychroflexus torquis (strain ATCC 700755 / CIP 106069 / ACAM 623)</name>
    <dbReference type="NCBI Taxonomy" id="313595"/>
    <lineage>
        <taxon>Bacteria</taxon>
        <taxon>Pseudomonadati</taxon>
        <taxon>Bacteroidota</taxon>
        <taxon>Flavobacteriia</taxon>
        <taxon>Flavobacteriales</taxon>
        <taxon>Flavobacteriaceae</taxon>
        <taxon>Psychroflexus</taxon>
    </lineage>
</organism>
<dbReference type="CDD" id="cd04842">
    <property type="entry name" value="Peptidases_S8_Kp43_protease"/>
    <property type="match status" value="1"/>
</dbReference>
<dbReference type="InterPro" id="IPR000209">
    <property type="entry name" value="Peptidase_S8/S53_dom"/>
</dbReference>
<dbReference type="KEGG" id="ptq:P700755_001026"/>
<evidence type="ECO:0000256" key="3">
    <source>
        <dbReference type="ARBA" id="ARBA00022801"/>
    </source>
</evidence>
<dbReference type="Proteomes" id="UP000008514">
    <property type="component" value="Chromosome"/>
</dbReference>
<dbReference type="Gene3D" id="3.40.50.200">
    <property type="entry name" value="Peptidase S8/S53 domain"/>
    <property type="match status" value="1"/>
</dbReference>
<dbReference type="Pfam" id="PF18962">
    <property type="entry name" value="Por_Secre_tail"/>
    <property type="match status" value="1"/>
</dbReference>
<dbReference type="InterPro" id="IPR051048">
    <property type="entry name" value="Peptidase_S8/S53_subtilisin"/>
</dbReference>
<dbReference type="Pfam" id="PF00082">
    <property type="entry name" value="Peptidase_S8"/>
    <property type="match status" value="1"/>
</dbReference>
<proteinExistence type="inferred from homology"/>
<dbReference type="NCBIfam" id="TIGR04183">
    <property type="entry name" value="Por_Secre_tail"/>
    <property type="match status" value="1"/>
</dbReference>
<reference evidence="9" key="1">
    <citation type="submission" date="2006-03" db="EMBL/GenBank/DDBJ databases">
        <authorList>
            <person name="Bowman J."/>
            <person name="Ferriera S."/>
            <person name="Johnson J."/>
            <person name="Kravitz S."/>
            <person name="Halpern A."/>
            <person name="Remington K."/>
            <person name="Beeson K."/>
            <person name="Tran B."/>
            <person name="Rogers Y.-H."/>
            <person name="Friedman R."/>
            <person name="Venter J.C."/>
        </authorList>
    </citation>
    <scope>NUCLEOTIDE SEQUENCE [LARGE SCALE GENOMIC DNA]</scope>
    <source>
        <strain evidence="9">ATCC 700755</strain>
    </source>
</reference>
<dbReference type="PANTHER" id="PTHR43399:SF5">
    <property type="entry name" value="PEPTIDASE S8 FAMILY WITH PROTEASE-ASSOCIATED DOMAIN"/>
    <property type="match status" value="1"/>
</dbReference>
<accession>K4IDT5</accession>
<feature type="signal peptide" evidence="6">
    <location>
        <begin position="1"/>
        <end position="18"/>
    </location>
</feature>
<dbReference type="RefSeq" id="WP_015023604.1">
    <property type="nucleotide sequence ID" value="NC_018721.1"/>
</dbReference>
<gene>
    <name evidence="9" type="ordered locus">P700755_001026</name>
</gene>
<comment type="similarity">
    <text evidence="5">Belongs to the peptidase S8 family.</text>
</comment>
<dbReference type="InterPro" id="IPR036852">
    <property type="entry name" value="Peptidase_S8/S53_dom_sf"/>
</dbReference>
<dbReference type="EMBL" id="CP003879">
    <property type="protein sequence ID" value="AFU67998.1"/>
    <property type="molecule type" value="Genomic_DNA"/>
</dbReference>
<keyword evidence="1" id="KW-0645">Protease</keyword>
<dbReference type="InterPro" id="IPR034058">
    <property type="entry name" value="TagA/B/C/D_pept_dom"/>
</dbReference>
<dbReference type="InterPro" id="IPR015500">
    <property type="entry name" value="Peptidase_S8_subtilisin-rel"/>
</dbReference>
<keyword evidence="10" id="KW-1185">Reference proteome</keyword>